<feature type="transmembrane region" description="Helical" evidence="1">
    <location>
        <begin position="323"/>
        <end position="345"/>
    </location>
</feature>
<accession>A0A0F9XU11</accession>
<dbReference type="GO" id="GO:0022857">
    <property type="term" value="F:transmembrane transporter activity"/>
    <property type="evidence" value="ECO:0007669"/>
    <property type="project" value="InterPro"/>
</dbReference>
<feature type="transmembrane region" description="Helical" evidence="1">
    <location>
        <begin position="264"/>
        <end position="283"/>
    </location>
</feature>
<gene>
    <name evidence="2" type="ORF">LCGC14_0098670</name>
</gene>
<dbReference type="InterPro" id="IPR052528">
    <property type="entry name" value="Sugar_transport-like"/>
</dbReference>
<feature type="transmembrane region" description="Helical" evidence="1">
    <location>
        <begin position="137"/>
        <end position="157"/>
    </location>
</feature>
<evidence type="ECO:0000313" key="2">
    <source>
        <dbReference type="EMBL" id="KKO02947.1"/>
    </source>
</evidence>
<feature type="transmembrane region" description="Helical" evidence="1">
    <location>
        <begin position="390"/>
        <end position="411"/>
    </location>
</feature>
<evidence type="ECO:0008006" key="3">
    <source>
        <dbReference type="Google" id="ProtNLM"/>
    </source>
</evidence>
<dbReference type="PANTHER" id="PTHR23526">
    <property type="entry name" value="INTEGRAL MEMBRANE TRANSPORT PROTEIN-RELATED"/>
    <property type="match status" value="1"/>
</dbReference>
<protein>
    <recommendedName>
        <fullName evidence="3">Major facilitator superfamily (MFS) profile domain-containing protein</fullName>
    </recommendedName>
</protein>
<reference evidence="2" key="1">
    <citation type="journal article" date="2015" name="Nature">
        <title>Complex archaea that bridge the gap between prokaryotes and eukaryotes.</title>
        <authorList>
            <person name="Spang A."/>
            <person name="Saw J.H."/>
            <person name="Jorgensen S.L."/>
            <person name="Zaremba-Niedzwiedzka K."/>
            <person name="Martijn J."/>
            <person name="Lind A.E."/>
            <person name="van Eijk R."/>
            <person name="Schleper C."/>
            <person name="Guy L."/>
            <person name="Ettema T.J."/>
        </authorList>
    </citation>
    <scope>NUCLEOTIDE SEQUENCE</scope>
</reference>
<dbReference type="Gene3D" id="1.20.1250.20">
    <property type="entry name" value="MFS general substrate transporter like domains"/>
    <property type="match status" value="1"/>
</dbReference>
<dbReference type="Pfam" id="PF07690">
    <property type="entry name" value="MFS_1"/>
    <property type="match status" value="1"/>
</dbReference>
<feature type="transmembrane region" description="Helical" evidence="1">
    <location>
        <begin position="289"/>
        <end position="311"/>
    </location>
</feature>
<dbReference type="SUPFAM" id="SSF103473">
    <property type="entry name" value="MFS general substrate transporter"/>
    <property type="match status" value="1"/>
</dbReference>
<keyword evidence="1" id="KW-0812">Transmembrane</keyword>
<dbReference type="EMBL" id="LAZR01000028">
    <property type="protein sequence ID" value="KKO02947.1"/>
    <property type="molecule type" value="Genomic_DNA"/>
</dbReference>
<dbReference type="PANTHER" id="PTHR23526:SF2">
    <property type="entry name" value="MAJOR FACILITATOR SUPERFAMILY (MFS) PROFILE DOMAIN-CONTAINING PROTEIN"/>
    <property type="match status" value="1"/>
</dbReference>
<feature type="transmembrane region" description="Helical" evidence="1">
    <location>
        <begin position="66"/>
        <end position="85"/>
    </location>
</feature>
<feature type="transmembrane region" description="Helical" evidence="1">
    <location>
        <begin position="417"/>
        <end position="438"/>
    </location>
</feature>
<feature type="transmembrane region" description="Helical" evidence="1">
    <location>
        <begin position="206"/>
        <end position="227"/>
    </location>
</feature>
<dbReference type="AlphaFoldDB" id="A0A0F9XU11"/>
<comment type="caution">
    <text evidence="2">The sequence shown here is derived from an EMBL/GenBank/DDBJ whole genome shotgun (WGS) entry which is preliminary data.</text>
</comment>
<organism evidence="2">
    <name type="scientific">marine sediment metagenome</name>
    <dbReference type="NCBI Taxonomy" id="412755"/>
    <lineage>
        <taxon>unclassified sequences</taxon>
        <taxon>metagenomes</taxon>
        <taxon>ecological metagenomes</taxon>
    </lineage>
</organism>
<dbReference type="InterPro" id="IPR036259">
    <property type="entry name" value="MFS_trans_sf"/>
</dbReference>
<feature type="transmembrane region" description="Helical" evidence="1">
    <location>
        <begin position="351"/>
        <end position="370"/>
    </location>
</feature>
<proteinExistence type="predicted"/>
<sequence length="444" mass="47523">MRYLQTMRLDPDLNGLYSKLMNEEDARVCKDIPDGACTDVPQNFFRQVLATTLTSLGDTLTNPKTTLAWLLGVVGAPVALVAWLVPIRESGSMLPQLFIASYVRQFKYRKGTWILGSLLQAAALMAMGAAAWLTEGTLAGCLIILCLIVFSLARGLCSVASKDVIGKTVPKTRRGRLNGLASSLSGWLALAFGVYCLIWPPQDDDMLFYAALLVGSALLWVLAAWVYRKIDEAPGATDGGGNGLREALGRISLLRDDKPFRRFVITRALLLCSALSAPYYVILAQDLDTSFGMLGAFLVANGLASSLSAMVWGRMSDKSSKQVLIRAAFIASLLGPVVIALHAFSVLPESLQVWLFPVAFFILGIAHSGVRVGRKTYVLDMAGGSKRTDYVAVSNSVIGLILLATGLFGLLSSLIGAAGMLLLLSGIGLLGALLAFSLPEVQQD</sequence>
<feature type="transmembrane region" description="Helical" evidence="1">
    <location>
        <begin position="112"/>
        <end position="131"/>
    </location>
</feature>
<evidence type="ECO:0000256" key="1">
    <source>
        <dbReference type="SAM" id="Phobius"/>
    </source>
</evidence>
<name>A0A0F9XU11_9ZZZZ</name>
<feature type="transmembrane region" description="Helical" evidence="1">
    <location>
        <begin position="177"/>
        <end position="200"/>
    </location>
</feature>
<keyword evidence="1" id="KW-1133">Transmembrane helix</keyword>
<dbReference type="InterPro" id="IPR011701">
    <property type="entry name" value="MFS"/>
</dbReference>
<keyword evidence="1" id="KW-0472">Membrane</keyword>